<dbReference type="KEGG" id="cbw:RR42_s0261"/>
<evidence type="ECO:0000313" key="2">
    <source>
        <dbReference type="EMBL" id="AJG21857.1"/>
    </source>
</evidence>
<keyword evidence="3" id="KW-1185">Reference proteome</keyword>
<feature type="region of interest" description="Disordered" evidence="1">
    <location>
        <begin position="1"/>
        <end position="27"/>
    </location>
</feature>
<evidence type="ECO:0000256" key="1">
    <source>
        <dbReference type="SAM" id="MobiDB-lite"/>
    </source>
</evidence>
<gene>
    <name evidence="2" type="ORF">RR42_s0261</name>
</gene>
<name>A0A0C4Y8T6_9BURK</name>
<dbReference type="EMBL" id="CP010537">
    <property type="protein sequence ID" value="AJG21857.1"/>
    <property type="molecule type" value="Genomic_DNA"/>
</dbReference>
<accession>A0A0C4Y8T6</accession>
<dbReference type="STRING" id="68895.RR42_s0261"/>
<reference evidence="2 3" key="1">
    <citation type="journal article" date="2015" name="Genome Announc.">
        <title>Complete Genome Sequence of Cupriavidus basilensis 4G11, Isolated from the Oak Ridge Field Research Center Site.</title>
        <authorList>
            <person name="Ray J."/>
            <person name="Waters R.J."/>
            <person name="Skerker J.M."/>
            <person name="Kuehl J.V."/>
            <person name="Price M.N."/>
            <person name="Huang J."/>
            <person name="Chakraborty R."/>
            <person name="Arkin A.P."/>
            <person name="Deutschbauer A."/>
        </authorList>
    </citation>
    <scope>NUCLEOTIDE SEQUENCE [LARGE SCALE GENOMIC DNA]</scope>
    <source>
        <strain evidence="2">4G11</strain>
    </source>
</reference>
<dbReference type="AlphaFoldDB" id="A0A0C4Y8T6"/>
<proteinExistence type="predicted"/>
<dbReference type="RefSeq" id="WP_236702152.1">
    <property type="nucleotide sequence ID" value="NZ_CP010537.1"/>
</dbReference>
<dbReference type="Proteomes" id="UP000031843">
    <property type="component" value="Chromosome secondary"/>
</dbReference>
<evidence type="ECO:0000313" key="3">
    <source>
        <dbReference type="Proteomes" id="UP000031843"/>
    </source>
</evidence>
<dbReference type="Gene3D" id="3.40.50.1820">
    <property type="entry name" value="alpha/beta hydrolase"/>
    <property type="match status" value="1"/>
</dbReference>
<protein>
    <recommendedName>
        <fullName evidence="4">Alpha/beta hydrolase</fullName>
    </recommendedName>
</protein>
<dbReference type="InterPro" id="IPR029058">
    <property type="entry name" value="AB_hydrolase_fold"/>
</dbReference>
<dbReference type="SUPFAM" id="SSF53474">
    <property type="entry name" value="alpha/beta-Hydrolases"/>
    <property type="match status" value="1"/>
</dbReference>
<organism evidence="2 3">
    <name type="scientific">Cupriavidus basilensis</name>
    <dbReference type="NCBI Taxonomy" id="68895"/>
    <lineage>
        <taxon>Bacteria</taxon>
        <taxon>Pseudomonadati</taxon>
        <taxon>Pseudomonadota</taxon>
        <taxon>Betaproteobacteria</taxon>
        <taxon>Burkholderiales</taxon>
        <taxon>Burkholderiaceae</taxon>
        <taxon>Cupriavidus</taxon>
    </lineage>
</organism>
<evidence type="ECO:0008006" key="4">
    <source>
        <dbReference type="Google" id="ProtNLM"/>
    </source>
</evidence>
<sequence length="626" mass="67898">MSSSTPDVNPLAQDHEDATVPDAGHGSDDVVRLAGGFDLDGVACARAVLTPDSDQRRKEISFDPRSPIPVIFLPGVMGSLLANKDTGEEVWYPPNMDGFFSGAAGLVSVIAGWFASAAGRARRFDPIPAVVDPRGPVKVGNSGLSEKEARRRGWSTVHRWSYQGTLAWLEYTLNHPMLDGKLHGEWAHGDAEGKKAALKAVLGTHPSDYGAHGPGGPIDACSDVFKSLVGYRYPVYAIGYNFLQSNEISGQQVLDGMDFKDPESQEVTRIMGIREICRENRTDKAIIITHSMGGLVARMASQLCGGANDMLGVIHGAQPATGAPLFAKRFRTGGEGFTNESLMGRDAAEFVAIASNAEGPMELSPMPDYHDSEPWWIFMDKAGNERMSLPHQSALKELYTSDAWYGLLPDSSLLDPAGIVKKRLEEEMDSSTVHEHFKRTMRNVVNRQEKLINNYHPNTYALFGDGALNPQHSAGAQESPKCEFSEPETSLQTWGRVVWRGDLPASVGEAELKAAKRVGDDQEGVLKIVVGGRTVTLTVQQQAVAPKPGEKDNGIIPGDGTVPAWSAAAQGRGLIPDLSERKTTGVQMAFVQGGYEHQKCFDHPWTRWATLYSVAQIVHSIRAASQ</sequence>